<dbReference type="InterPro" id="IPR051029">
    <property type="entry name" value="mRNA_Capping_Enz/RNA_Phosphat"/>
</dbReference>
<dbReference type="GO" id="GO:0005524">
    <property type="term" value="F:ATP binding"/>
    <property type="evidence" value="ECO:0007669"/>
    <property type="project" value="InterPro"/>
</dbReference>
<dbReference type="Pfam" id="PF01331">
    <property type="entry name" value="mRNA_cap_enzyme"/>
    <property type="match status" value="2"/>
</dbReference>
<keyword evidence="9" id="KW-0539">Nucleus</keyword>
<evidence type="ECO:0000256" key="5">
    <source>
        <dbReference type="ARBA" id="ARBA00022695"/>
    </source>
</evidence>
<dbReference type="PROSITE" id="PS50056">
    <property type="entry name" value="TYR_PHOSPHATASE_2"/>
    <property type="match status" value="1"/>
</dbReference>
<dbReference type="SUPFAM" id="SSF50249">
    <property type="entry name" value="Nucleic acid-binding proteins"/>
    <property type="match status" value="1"/>
</dbReference>
<evidence type="ECO:0000256" key="9">
    <source>
        <dbReference type="ARBA" id="ARBA00023242"/>
    </source>
</evidence>
<dbReference type="Pfam" id="PF03919">
    <property type="entry name" value="mRNA_cap_C"/>
    <property type="match status" value="1"/>
</dbReference>
<dbReference type="InterPro" id="IPR000340">
    <property type="entry name" value="Dual-sp_phosphatase_cat-dom"/>
</dbReference>
<evidence type="ECO:0000256" key="4">
    <source>
        <dbReference type="ARBA" id="ARBA00022679"/>
    </source>
</evidence>
<dbReference type="Gene3D" id="3.90.190.10">
    <property type="entry name" value="Protein tyrosine phosphatase superfamily"/>
    <property type="match status" value="1"/>
</dbReference>
<evidence type="ECO:0000256" key="7">
    <source>
        <dbReference type="ARBA" id="ARBA00023042"/>
    </source>
</evidence>
<evidence type="ECO:0000256" key="11">
    <source>
        <dbReference type="SAM" id="MobiDB-lite"/>
    </source>
</evidence>
<feature type="compositionally biased region" description="Polar residues" evidence="11">
    <location>
        <begin position="37"/>
        <end position="46"/>
    </location>
</feature>
<dbReference type="EMBL" id="JANTQA010000047">
    <property type="protein sequence ID" value="KAJ3433587.1"/>
    <property type="molecule type" value="Genomic_DNA"/>
</dbReference>
<evidence type="ECO:0000259" key="12">
    <source>
        <dbReference type="PROSITE" id="PS50056"/>
    </source>
</evidence>
<dbReference type="InterPro" id="IPR001339">
    <property type="entry name" value="mRNA_cap_enzyme_adenylation"/>
</dbReference>
<evidence type="ECO:0000256" key="8">
    <source>
        <dbReference type="ARBA" id="ARBA00023134"/>
    </source>
</evidence>
<protein>
    <recommendedName>
        <fullName evidence="2">mRNA guanylyltransferase</fullName>
        <ecNumber evidence="2">2.7.7.50</ecNumber>
    </recommendedName>
</protein>
<keyword evidence="8" id="KW-0342">GTP-binding</keyword>
<dbReference type="Pfam" id="PF00782">
    <property type="entry name" value="DSPc"/>
    <property type="match status" value="1"/>
</dbReference>
<dbReference type="Gene3D" id="3.30.470.30">
    <property type="entry name" value="DNA ligase/mRNA capping enzyme"/>
    <property type="match status" value="1"/>
</dbReference>
<dbReference type="Proteomes" id="UP001146793">
    <property type="component" value="Unassembled WGS sequence"/>
</dbReference>
<name>A0AAV7YUQ9_9EUKA</name>
<dbReference type="SUPFAM" id="SSF56091">
    <property type="entry name" value="DNA ligase/mRNA capping enzyme, catalytic domain"/>
    <property type="match status" value="1"/>
</dbReference>
<dbReference type="Gene3D" id="2.40.50.140">
    <property type="entry name" value="Nucleic acid-binding proteins"/>
    <property type="match status" value="1"/>
</dbReference>
<feature type="region of interest" description="Disordered" evidence="11">
    <location>
        <begin position="110"/>
        <end position="131"/>
    </location>
</feature>
<dbReference type="InterPro" id="IPR000387">
    <property type="entry name" value="Tyr_Pase_dom"/>
</dbReference>
<dbReference type="GO" id="GO:0006370">
    <property type="term" value="P:7-methylguanosine mRNA capping"/>
    <property type="evidence" value="ECO:0007669"/>
    <property type="project" value="UniProtKB-KW"/>
</dbReference>
<keyword evidence="5" id="KW-0548">Nucleotidyltransferase</keyword>
<feature type="compositionally biased region" description="Basic and acidic residues" evidence="11">
    <location>
        <begin position="74"/>
        <end position="87"/>
    </location>
</feature>
<reference evidence="13" key="1">
    <citation type="submission" date="2022-08" db="EMBL/GenBank/DDBJ databases">
        <title>Novel sulphate-reducing endosymbionts in the free-living metamonad Anaeramoeba.</title>
        <authorList>
            <person name="Jerlstrom-Hultqvist J."/>
            <person name="Cepicka I."/>
            <person name="Gallot-Lavallee L."/>
            <person name="Salas-Leiva D."/>
            <person name="Curtis B.A."/>
            <person name="Zahonova K."/>
            <person name="Pipaliya S."/>
            <person name="Dacks J."/>
            <person name="Roger A.J."/>
        </authorList>
    </citation>
    <scope>NUCLEOTIDE SEQUENCE</scope>
    <source>
        <strain evidence="13">Busselton2</strain>
    </source>
</reference>
<feature type="compositionally biased region" description="Low complexity" evidence="11">
    <location>
        <begin position="631"/>
        <end position="666"/>
    </location>
</feature>
<comment type="subcellular location">
    <subcellularLocation>
        <location evidence="1">Nucleus</location>
    </subcellularLocation>
</comment>
<keyword evidence="3" id="KW-0507">mRNA processing</keyword>
<dbReference type="GO" id="GO:0005634">
    <property type="term" value="C:nucleus"/>
    <property type="evidence" value="ECO:0007669"/>
    <property type="project" value="UniProtKB-SubCell"/>
</dbReference>
<gene>
    <name evidence="13" type="ORF">M0812_22549</name>
</gene>
<keyword evidence="6" id="KW-0547">Nucleotide-binding</keyword>
<keyword evidence="4" id="KW-0808">Transferase</keyword>
<dbReference type="GO" id="GO:0005525">
    <property type="term" value="F:GTP binding"/>
    <property type="evidence" value="ECO:0007669"/>
    <property type="project" value="UniProtKB-KW"/>
</dbReference>
<evidence type="ECO:0000256" key="2">
    <source>
        <dbReference type="ARBA" id="ARBA00012475"/>
    </source>
</evidence>
<dbReference type="PANTHER" id="PTHR10367">
    <property type="entry name" value="MRNA-CAPPING ENZYME"/>
    <property type="match status" value="1"/>
</dbReference>
<evidence type="ECO:0000256" key="1">
    <source>
        <dbReference type="ARBA" id="ARBA00004123"/>
    </source>
</evidence>
<sequence length="888" mass="104059">MDPHSKKARTLGYVSNKKVIEPLFQSDPDQQDEDRQLSSTHIQVLRTNENLNQNQTTNDQTENTIIENIVIENNPKETKQEETKKDLKQTALHANENNDQKEFQIQTISSQKPNSEQNQGDEKVNQQKQVKEQIQEQVQEKEKELEKENKGIKIEITTKKQQKIELIQEKPNEQLSVNKKSQEDQEKENNGIVELTNNQTSNVSTIKIITSQKQQNNLNGIQILKSTEEDSSRKRNLEDISKKINTETETETKTKNETKTKTKRNTKSLIQIAPKRSKFILPKGWEHTPRMGQKVEQTNIIPLKTPLDEKYQAVLKHENLFTPEMFLDFQKARKQPIGLVIDLTNTKRFYDSTIFINKGIEYKKIPCRGHREVPTINSVQEFISVVDDFVKRKPDSYIACHCTHGYNRTGYMIIHYLLKTKKSDLIDALNLFANSRNPGIYKKYYLSKLFKIEYKTDINTTIYPIPPLPDWKKMERDLKLKEQTQKQNEEMKEIIQEKTNGIAALPKNLFEKIGERVPKEEKIKLRKIICDLFNRPAYGNFPGAQPKSLDKEYLNYLLPQDYLVTWKADGTRSMFFIYEENCYLIDRNYNFFKVYITFPKNLSHTLIDGEMVEEPIKPTSNSININEKENQLNNTTTTTDNSQKNTNNNTNTNSNNNNNNNDNNNNSDFYGIENETKVRYAFLVYDLMYFQEKSYLQRKLNDRLGAAYHLIGLRKQNLSQDEIDAEPFEVRFKNMYDLKYTRWMLKEHSVKHETDGIIFTPINEPYIPSDMRPILKWKPPHLNTVDFWIREFSGSDKVTAGLSVMTSGREKEVDKIKFDSPEEKRKYLNKVAECSFDLETKIWKALRLRIDKNHSNGLSTYRSIMKSIYDNIREEDLLNFISSNCQLK</sequence>
<evidence type="ECO:0000256" key="10">
    <source>
        <dbReference type="ARBA" id="ARBA00044624"/>
    </source>
</evidence>
<feature type="region of interest" description="Disordered" evidence="11">
    <location>
        <begin position="617"/>
        <end position="670"/>
    </location>
</feature>
<organism evidence="13 14">
    <name type="scientific">Anaeramoeba flamelloides</name>
    <dbReference type="NCBI Taxonomy" id="1746091"/>
    <lineage>
        <taxon>Eukaryota</taxon>
        <taxon>Metamonada</taxon>
        <taxon>Anaeramoebidae</taxon>
        <taxon>Anaeramoeba</taxon>
    </lineage>
</organism>
<dbReference type="InterPro" id="IPR029021">
    <property type="entry name" value="Prot-tyrosine_phosphatase-like"/>
</dbReference>
<evidence type="ECO:0000256" key="3">
    <source>
        <dbReference type="ARBA" id="ARBA00022664"/>
    </source>
</evidence>
<dbReference type="SUPFAM" id="SSF52799">
    <property type="entry name" value="(Phosphotyrosine protein) phosphatases II"/>
    <property type="match status" value="1"/>
</dbReference>
<accession>A0AAV7YUQ9</accession>
<feature type="domain" description="Tyrosine specific protein phosphatases" evidence="12">
    <location>
        <begin position="380"/>
        <end position="436"/>
    </location>
</feature>
<feature type="region of interest" description="Disordered" evidence="11">
    <location>
        <begin position="228"/>
        <end position="264"/>
    </location>
</feature>
<feature type="compositionally biased region" description="Basic and acidic residues" evidence="11">
    <location>
        <begin position="228"/>
        <end position="260"/>
    </location>
</feature>
<evidence type="ECO:0000313" key="13">
    <source>
        <dbReference type="EMBL" id="KAJ3433587.1"/>
    </source>
</evidence>
<comment type="caution">
    <text evidence="13">The sequence shown here is derived from an EMBL/GenBank/DDBJ whole genome shotgun (WGS) entry which is preliminary data.</text>
</comment>
<dbReference type="GO" id="GO:0004484">
    <property type="term" value="F:mRNA guanylyltransferase activity"/>
    <property type="evidence" value="ECO:0007669"/>
    <property type="project" value="UniProtKB-EC"/>
</dbReference>
<dbReference type="PANTHER" id="PTHR10367:SF17">
    <property type="entry name" value="MRNA-CAPPING ENZYME"/>
    <property type="match status" value="1"/>
</dbReference>
<proteinExistence type="predicted"/>
<keyword evidence="7" id="KW-0506">mRNA capping</keyword>
<dbReference type="CDD" id="cd07895">
    <property type="entry name" value="Adenylation_mRNA_capping"/>
    <property type="match status" value="1"/>
</dbReference>
<feature type="compositionally biased region" description="Low complexity" evidence="11">
    <location>
        <begin position="47"/>
        <end position="73"/>
    </location>
</feature>
<dbReference type="AlphaFoldDB" id="A0AAV7YUQ9"/>
<dbReference type="EC" id="2.7.7.50" evidence="2"/>
<evidence type="ECO:0000256" key="6">
    <source>
        <dbReference type="ARBA" id="ARBA00022741"/>
    </source>
</evidence>
<dbReference type="InterPro" id="IPR012340">
    <property type="entry name" value="NA-bd_OB-fold"/>
</dbReference>
<comment type="catalytic activity">
    <reaction evidence="10">
        <text>a 5'-end diphospho-ribonucleoside in mRNA + GTP + H(+) = a 5'-end (5'-triphosphoguanosine)-ribonucleoside in mRNA + diphosphate</text>
        <dbReference type="Rhea" id="RHEA:67012"/>
        <dbReference type="Rhea" id="RHEA-COMP:17165"/>
        <dbReference type="Rhea" id="RHEA-COMP:17166"/>
        <dbReference type="ChEBI" id="CHEBI:15378"/>
        <dbReference type="ChEBI" id="CHEBI:33019"/>
        <dbReference type="ChEBI" id="CHEBI:37565"/>
        <dbReference type="ChEBI" id="CHEBI:167616"/>
        <dbReference type="ChEBI" id="CHEBI:167617"/>
        <dbReference type="EC" id="2.7.7.50"/>
    </reaction>
    <physiologicalReaction direction="left-to-right" evidence="10">
        <dbReference type="Rhea" id="RHEA:67013"/>
    </physiologicalReaction>
</comment>
<dbReference type="InterPro" id="IPR013846">
    <property type="entry name" value="mRNA_cap_enzyme_C"/>
</dbReference>
<feature type="region of interest" description="Disordered" evidence="11">
    <location>
        <begin position="23"/>
        <end position="87"/>
    </location>
</feature>
<evidence type="ECO:0000313" key="14">
    <source>
        <dbReference type="Proteomes" id="UP001146793"/>
    </source>
</evidence>
<feature type="compositionally biased region" description="Basic and acidic residues" evidence="11">
    <location>
        <begin position="120"/>
        <end position="131"/>
    </location>
</feature>